<evidence type="ECO:0000256" key="1">
    <source>
        <dbReference type="ARBA" id="ARBA00004571"/>
    </source>
</evidence>
<dbReference type="GO" id="GO:0009279">
    <property type="term" value="C:cell outer membrane"/>
    <property type="evidence" value="ECO:0007669"/>
    <property type="project" value="UniProtKB-SubCell"/>
</dbReference>
<dbReference type="SUPFAM" id="SSF49464">
    <property type="entry name" value="Carboxypeptidase regulatory domain-like"/>
    <property type="match status" value="1"/>
</dbReference>
<keyword evidence="10" id="KW-0732">Signal</keyword>
<dbReference type="InterPro" id="IPR023997">
    <property type="entry name" value="TonB-dep_OMP_SusC/RagA_CS"/>
</dbReference>
<gene>
    <name evidence="13" type="ORF">SAMN05216463_108130</name>
</gene>
<evidence type="ECO:0000256" key="8">
    <source>
        <dbReference type="PROSITE-ProRule" id="PRU01360"/>
    </source>
</evidence>
<dbReference type="NCBIfam" id="TIGR04057">
    <property type="entry name" value="SusC_RagA_signa"/>
    <property type="match status" value="1"/>
</dbReference>
<keyword evidence="5 9" id="KW-0798">TonB box</keyword>
<evidence type="ECO:0000256" key="4">
    <source>
        <dbReference type="ARBA" id="ARBA00022692"/>
    </source>
</evidence>
<evidence type="ECO:0000259" key="11">
    <source>
        <dbReference type="Pfam" id="PF00593"/>
    </source>
</evidence>
<protein>
    <submittedName>
        <fullName evidence="13">TonB-linked outer membrane protein, SusC/RagA family</fullName>
    </submittedName>
</protein>
<dbReference type="Gene3D" id="2.170.130.10">
    <property type="entry name" value="TonB-dependent receptor, plug domain"/>
    <property type="match status" value="1"/>
</dbReference>
<accession>A0A1M6UA96</accession>
<dbReference type="SUPFAM" id="SSF56935">
    <property type="entry name" value="Porins"/>
    <property type="match status" value="1"/>
</dbReference>
<dbReference type="NCBIfam" id="TIGR04056">
    <property type="entry name" value="OMP_RagA_SusC"/>
    <property type="match status" value="1"/>
</dbReference>
<dbReference type="InterPro" id="IPR000531">
    <property type="entry name" value="Beta-barrel_TonB"/>
</dbReference>
<evidence type="ECO:0000313" key="13">
    <source>
        <dbReference type="EMBL" id="SHK66185.1"/>
    </source>
</evidence>
<evidence type="ECO:0000256" key="7">
    <source>
        <dbReference type="ARBA" id="ARBA00023237"/>
    </source>
</evidence>
<dbReference type="RefSeq" id="WP_073207348.1">
    <property type="nucleotide sequence ID" value="NZ_FRBD01000008.1"/>
</dbReference>
<evidence type="ECO:0000313" key="14">
    <source>
        <dbReference type="Proteomes" id="UP000184130"/>
    </source>
</evidence>
<dbReference type="InterPro" id="IPR023996">
    <property type="entry name" value="TonB-dep_OMP_SusC/RagA"/>
</dbReference>
<dbReference type="OrthoDB" id="9768177at2"/>
<dbReference type="Proteomes" id="UP000184130">
    <property type="component" value="Unassembled WGS sequence"/>
</dbReference>
<name>A0A1M6UA96_XYLRU</name>
<evidence type="ECO:0000259" key="12">
    <source>
        <dbReference type="Pfam" id="PF07715"/>
    </source>
</evidence>
<dbReference type="InterPro" id="IPR008969">
    <property type="entry name" value="CarboxyPept-like_regulatory"/>
</dbReference>
<dbReference type="InterPro" id="IPR012910">
    <property type="entry name" value="Plug_dom"/>
</dbReference>
<dbReference type="PROSITE" id="PS52016">
    <property type="entry name" value="TONB_DEPENDENT_REC_3"/>
    <property type="match status" value="1"/>
</dbReference>
<proteinExistence type="inferred from homology"/>
<comment type="similarity">
    <text evidence="8 9">Belongs to the TonB-dependent receptor family.</text>
</comment>
<feature type="chain" id="PRO_5013178281" evidence="10">
    <location>
        <begin position="24"/>
        <end position="1104"/>
    </location>
</feature>
<dbReference type="FunFam" id="2.170.130.10:FF:000003">
    <property type="entry name" value="SusC/RagA family TonB-linked outer membrane protein"/>
    <property type="match status" value="1"/>
</dbReference>
<dbReference type="AlphaFoldDB" id="A0A1M6UA96"/>
<evidence type="ECO:0000256" key="2">
    <source>
        <dbReference type="ARBA" id="ARBA00022448"/>
    </source>
</evidence>
<dbReference type="InterPro" id="IPR037066">
    <property type="entry name" value="Plug_dom_sf"/>
</dbReference>
<dbReference type="EMBL" id="FRBD01000008">
    <property type="protein sequence ID" value="SHK66185.1"/>
    <property type="molecule type" value="Genomic_DNA"/>
</dbReference>
<keyword evidence="2 8" id="KW-0813">Transport</keyword>
<evidence type="ECO:0000256" key="3">
    <source>
        <dbReference type="ARBA" id="ARBA00022452"/>
    </source>
</evidence>
<reference evidence="13 14" key="1">
    <citation type="submission" date="2016-11" db="EMBL/GenBank/DDBJ databases">
        <authorList>
            <person name="Jaros S."/>
            <person name="Januszkiewicz K."/>
            <person name="Wedrychowicz H."/>
        </authorList>
    </citation>
    <scope>NUCLEOTIDE SEQUENCE [LARGE SCALE GENOMIC DNA]</scope>
    <source>
        <strain evidence="13 14">KHT3</strain>
    </source>
</reference>
<sequence length="1104" mass="122932">MEKRFIASLAGAALLMTASPTLAERKLAMSVHPNVVSATQQQRAVSGKVLDEQGDPLIGVTVKEQGTKNAAVTDMDGRFTLSLSKPDAQLTFTYIGYIDVTSRAADNMVIKMKEDRNELNEIVVVGYGTQKKVNLTGSVVSVDMAKETNSRPVTTVAQALQGMAAGLDILQGSGKPGAENFSVNIRGVGTMNDASPLVLVDGMEMSLSDVNPMDIESISVLKDAASCAIYGNRGANGVILVTTKSGTDGKVSVTYTGRMSINKPSKLVRFMSNYADYMELVNEASENIGTAGKYPQSVIDQWRQAEANPNGISESGYPNYVAYPNTDWYDEIYQTKVMQEHAISLSGKDTRTRYNLGLTYLDNPGMIVRSGEQKYSVNLKLISDVTNWLQMGAQVWGTHSDRDRNNVDALSNWEFLKTVPGIYPYYDGKFGGIETSVEDGAAHNPLLLLNGDGDSYYKTTHAYATAFAQVKFLKDFTFKTTFGYDYYNARHKYTDGQNESYSFSRGEVVSAPAALEALSSYMYYHHYYNWKVTNTLNWNHTFAQKHDVAALVGFEEGKNSDGNTDVKKMGMIDATITDLNTLTSEEYIRGNFTGYTYRSWFGRLNYAFDSRYLVEANFRYDGSSRFSPDNRWGFFPSASAGWRISEENFAKNSFLSVFDNLKLRASYGKLGNSSVDNYAYQSWYETGYTTMAGKKSPRFYLKNLPNMNVTWETTKTFNIGLDFTTLNGRLSGVFDYYDKQTSGILYRPTIGLTFGDKVAPLQNLAGVSNRGFEATFRWEDKIGDVTYGVAVNGSFNKNLVTDYKGAFISGWGADPNNPDPNVYYSNLGEVSSGGTQRLVEGHMMNEFYVYPIYNGTGTYYDANGVVDPNGGPRDGMIRTPEDLKWAQDMVAAGYSFEPQHAVTPNAIWYGEYIYADTNGDKVYGGSHDQKFMGESNVPKFTFGFQAHAEWKGIDVSMNWGGATGFSTYWREIGQNSSNVVFGLSIPQWIADDHYYYDPNNPNDPRTNITSKNPRMSLENPSMSDALDNTFHLYSCDYLKLRNLTIGYTLPRNISRKIYAENLRVYFSGENLFTITSFPGLDPEMRSGEGYATMRQLSFGLNVTF</sequence>
<evidence type="ECO:0000256" key="5">
    <source>
        <dbReference type="ARBA" id="ARBA00023077"/>
    </source>
</evidence>
<keyword evidence="7 8" id="KW-0998">Cell outer membrane</keyword>
<evidence type="ECO:0000256" key="6">
    <source>
        <dbReference type="ARBA" id="ARBA00023136"/>
    </source>
</evidence>
<evidence type="ECO:0000256" key="10">
    <source>
        <dbReference type="SAM" id="SignalP"/>
    </source>
</evidence>
<feature type="domain" description="TonB-dependent receptor-like beta-barrel" evidence="11">
    <location>
        <begin position="453"/>
        <end position="801"/>
    </location>
</feature>
<dbReference type="InterPro" id="IPR039426">
    <property type="entry name" value="TonB-dep_rcpt-like"/>
</dbReference>
<dbReference type="Gene3D" id="2.60.40.1120">
    <property type="entry name" value="Carboxypeptidase-like, regulatory domain"/>
    <property type="match status" value="1"/>
</dbReference>
<dbReference type="InterPro" id="IPR036942">
    <property type="entry name" value="Beta-barrel_TonB_sf"/>
</dbReference>
<dbReference type="Pfam" id="PF00593">
    <property type="entry name" value="TonB_dep_Rec_b-barrel"/>
    <property type="match status" value="1"/>
</dbReference>
<keyword evidence="3 8" id="KW-1134">Transmembrane beta strand</keyword>
<organism evidence="13 14">
    <name type="scientific">Xylanibacter ruminicola</name>
    <name type="common">Prevotella ruminicola</name>
    <dbReference type="NCBI Taxonomy" id="839"/>
    <lineage>
        <taxon>Bacteria</taxon>
        <taxon>Pseudomonadati</taxon>
        <taxon>Bacteroidota</taxon>
        <taxon>Bacteroidia</taxon>
        <taxon>Bacteroidales</taxon>
        <taxon>Prevotellaceae</taxon>
        <taxon>Xylanibacter</taxon>
    </lineage>
</organism>
<keyword evidence="6 8" id="KW-0472">Membrane</keyword>
<feature type="signal peptide" evidence="10">
    <location>
        <begin position="1"/>
        <end position="23"/>
    </location>
</feature>
<comment type="subcellular location">
    <subcellularLocation>
        <location evidence="1 8">Cell outer membrane</location>
        <topology evidence="1 8">Multi-pass membrane protein</topology>
    </subcellularLocation>
</comment>
<dbReference type="Gene3D" id="2.40.170.20">
    <property type="entry name" value="TonB-dependent receptor, beta-barrel domain"/>
    <property type="match status" value="1"/>
</dbReference>
<dbReference type="Pfam" id="PF07715">
    <property type="entry name" value="Plug"/>
    <property type="match status" value="1"/>
</dbReference>
<dbReference type="Pfam" id="PF13715">
    <property type="entry name" value="CarbopepD_reg_2"/>
    <property type="match status" value="1"/>
</dbReference>
<keyword evidence="4 8" id="KW-0812">Transmembrane</keyword>
<evidence type="ECO:0000256" key="9">
    <source>
        <dbReference type="RuleBase" id="RU003357"/>
    </source>
</evidence>
<feature type="domain" description="TonB-dependent receptor plug" evidence="12">
    <location>
        <begin position="136"/>
        <end position="238"/>
    </location>
</feature>